<feature type="compositionally biased region" description="Pro residues" evidence="1">
    <location>
        <begin position="137"/>
        <end position="152"/>
    </location>
</feature>
<organism evidence="2 3">
    <name type="scientific">Agrocybe chaxingu</name>
    <dbReference type="NCBI Taxonomy" id="84603"/>
    <lineage>
        <taxon>Eukaryota</taxon>
        <taxon>Fungi</taxon>
        <taxon>Dikarya</taxon>
        <taxon>Basidiomycota</taxon>
        <taxon>Agaricomycotina</taxon>
        <taxon>Agaricomycetes</taxon>
        <taxon>Agaricomycetidae</taxon>
        <taxon>Agaricales</taxon>
        <taxon>Agaricineae</taxon>
        <taxon>Strophariaceae</taxon>
        <taxon>Agrocybe</taxon>
    </lineage>
</organism>
<proteinExistence type="predicted"/>
<comment type="caution">
    <text evidence="2">The sequence shown here is derived from an EMBL/GenBank/DDBJ whole genome shotgun (WGS) entry which is preliminary data.</text>
</comment>
<dbReference type="OrthoDB" id="3069925at2759"/>
<name>A0A9W8JUM4_9AGAR</name>
<feature type="compositionally biased region" description="Acidic residues" evidence="1">
    <location>
        <begin position="8"/>
        <end position="22"/>
    </location>
</feature>
<feature type="region of interest" description="Disordered" evidence="1">
    <location>
        <begin position="130"/>
        <end position="191"/>
    </location>
</feature>
<dbReference type="AlphaFoldDB" id="A0A9W8JUM4"/>
<evidence type="ECO:0000256" key="1">
    <source>
        <dbReference type="SAM" id="MobiDB-lite"/>
    </source>
</evidence>
<reference evidence="2" key="1">
    <citation type="submission" date="2022-07" db="EMBL/GenBank/DDBJ databases">
        <title>Genome Sequence of Agrocybe chaxingu.</title>
        <authorList>
            <person name="Buettner E."/>
        </authorList>
    </citation>
    <scope>NUCLEOTIDE SEQUENCE</scope>
    <source>
        <strain evidence="2">MP-N11</strain>
    </source>
</reference>
<protein>
    <submittedName>
        <fullName evidence="2">Uncharacterized protein</fullName>
    </submittedName>
</protein>
<evidence type="ECO:0000313" key="3">
    <source>
        <dbReference type="Proteomes" id="UP001148786"/>
    </source>
</evidence>
<sequence>MRRSVNDNFDDDDNLEAYDGDDQEHNDRDYWRGMSPPPRYSTPDATPRQPTSTPPALDRYMRQPPSTRGKVVYVLFGGSQPGVWYNWTALVYHREHAYPPGQQPTNRGYRSYWAAHAAYGEFCRTGLVPASEESGWTPPPEPPNWNPPPPPHEASRPPSTPSRLTRPAGSAPPISPSTPRVEETSARPLRR</sequence>
<keyword evidence="3" id="KW-1185">Reference proteome</keyword>
<dbReference type="EMBL" id="JANKHO010001237">
    <property type="protein sequence ID" value="KAJ3502741.1"/>
    <property type="molecule type" value="Genomic_DNA"/>
</dbReference>
<evidence type="ECO:0000313" key="2">
    <source>
        <dbReference type="EMBL" id="KAJ3502741.1"/>
    </source>
</evidence>
<feature type="region of interest" description="Disordered" evidence="1">
    <location>
        <begin position="1"/>
        <end position="64"/>
    </location>
</feature>
<gene>
    <name evidence="2" type="ORF">NLJ89_g8747</name>
</gene>
<accession>A0A9W8JUM4</accession>
<dbReference type="Proteomes" id="UP001148786">
    <property type="component" value="Unassembled WGS sequence"/>
</dbReference>